<dbReference type="Gene3D" id="3.30.70.100">
    <property type="match status" value="1"/>
</dbReference>
<dbReference type="GO" id="GO:0046872">
    <property type="term" value="F:metal ion binding"/>
    <property type="evidence" value="ECO:0007669"/>
    <property type="project" value="InterPro"/>
</dbReference>
<dbReference type="SUPFAM" id="SSF55008">
    <property type="entry name" value="HMA, heavy metal-associated domain"/>
    <property type="match status" value="1"/>
</dbReference>
<dbReference type="Proteomes" id="UP001279734">
    <property type="component" value="Unassembled WGS sequence"/>
</dbReference>
<keyword evidence="2" id="KW-1185">Reference proteome</keyword>
<evidence type="ECO:0000313" key="1">
    <source>
        <dbReference type="EMBL" id="GMH27514.1"/>
    </source>
</evidence>
<dbReference type="AlphaFoldDB" id="A0AAD3TEE6"/>
<reference evidence="1" key="1">
    <citation type="submission" date="2023-05" db="EMBL/GenBank/DDBJ databases">
        <title>Nepenthes gracilis genome sequencing.</title>
        <authorList>
            <person name="Fukushima K."/>
        </authorList>
    </citation>
    <scope>NUCLEOTIDE SEQUENCE</scope>
    <source>
        <strain evidence="1">SING2019-196</strain>
    </source>
</reference>
<evidence type="ECO:0000313" key="2">
    <source>
        <dbReference type="Proteomes" id="UP001279734"/>
    </source>
</evidence>
<dbReference type="PANTHER" id="PTHR47294:SF6">
    <property type="entry name" value="HMA DOMAIN-CONTAINING PROTEIN"/>
    <property type="match status" value="1"/>
</dbReference>
<dbReference type="InterPro" id="IPR036163">
    <property type="entry name" value="HMA_dom_sf"/>
</dbReference>
<protein>
    <recommendedName>
        <fullName evidence="3">HMA domain-containing protein</fullName>
    </recommendedName>
</protein>
<name>A0AAD3TEE6_NEPGR</name>
<accession>A0AAD3TEE6</accession>
<dbReference type="EMBL" id="BSYO01000033">
    <property type="protein sequence ID" value="GMH27514.1"/>
    <property type="molecule type" value="Genomic_DNA"/>
</dbReference>
<dbReference type="PANTHER" id="PTHR47294">
    <property type="entry name" value="OS08G0431150 PROTEIN"/>
    <property type="match status" value="1"/>
</dbReference>
<evidence type="ECO:0008006" key="3">
    <source>
        <dbReference type="Google" id="ProtNLM"/>
    </source>
</evidence>
<gene>
    <name evidence="1" type="ORF">Nepgr_029357</name>
</gene>
<proteinExistence type="predicted"/>
<sequence>MIEVMSLVEILAKKHLKNGVELKNKLSLPPPQTSLAFIESLTMPLVQKVVISADVSCKECQKKVNDLISRMTETESVEVDVMEKKVTVICTYPSCVQVTARRIPSVYRKPLRKVALIKRILSFSSR</sequence>
<comment type="caution">
    <text evidence="1">The sequence shown here is derived from an EMBL/GenBank/DDBJ whole genome shotgun (WGS) entry which is preliminary data.</text>
</comment>
<organism evidence="1 2">
    <name type="scientific">Nepenthes gracilis</name>
    <name type="common">Slender pitcher plant</name>
    <dbReference type="NCBI Taxonomy" id="150966"/>
    <lineage>
        <taxon>Eukaryota</taxon>
        <taxon>Viridiplantae</taxon>
        <taxon>Streptophyta</taxon>
        <taxon>Embryophyta</taxon>
        <taxon>Tracheophyta</taxon>
        <taxon>Spermatophyta</taxon>
        <taxon>Magnoliopsida</taxon>
        <taxon>eudicotyledons</taxon>
        <taxon>Gunneridae</taxon>
        <taxon>Pentapetalae</taxon>
        <taxon>Caryophyllales</taxon>
        <taxon>Nepenthaceae</taxon>
        <taxon>Nepenthes</taxon>
    </lineage>
</organism>